<keyword evidence="5 7" id="KW-0472">Membrane</keyword>
<evidence type="ECO:0000256" key="5">
    <source>
        <dbReference type="ARBA" id="ARBA00023136"/>
    </source>
</evidence>
<evidence type="ECO:0000256" key="6">
    <source>
        <dbReference type="SAM" id="MobiDB-lite"/>
    </source>
</evidence>
<evidence type="ECO:0000313" key="8">
    <source>
        <dbReference type="EMBL" id="ROR64703.1"/>
    </source>
</evidence>
<keyword evidence="2" id="KW-1003">Cell membrane</keyword>
<feature type="transmembrane region" description="Helical" evidence="7">
    <location>
        <begin position="300"/>
        <end position="323"/>
    </location>
</feature>
<dbReference type="PANTHER" id="PTHR42770">
    <property type="entry name" value="AMINO ACID TRANSPORTER-RELATED"/>
    <property type="match status" value="1"/>
</dbReference>
<reference evidence="8 9" key="1">
    <citation type="submission" date="2018-11" db="EMBL/GenBank/DDBJ databases">
        <title>Sequencing the genomes of 1000 actinobacteria strains.</title>
        <authorList>
            <person name="Klenk H.-P."/>
        </authorList>
    </citation>
    <scope>NUCLEOTIDE SEQUENCE [LARGE SCALE GENOMIC DNA]</scope>
    <source>
        <strain evidence="8 9">DSM 9580</strain>
    </source>
</reference>
<feature type="transmembrane region" description="Helical" evidence="7">
    <location>
        <begin position="414"/>
        <end position="436"/>
    </location>
</feature>
<dbReference type="InterPro" id="IPR050367">
    <property type="entry name" value="APC_superfamily"/>
</dbReference>
<dbReference type="RefSeq" id="WP_123695883.1">
    <property type="nucleotide sequence ID" value="NZ_RKHJ01000001.1"/>
</dbReference>
<evidence type="ECO:0000256" key="4">
    <source>
        <dbReference type="ARBA" id="ARBA00022989"/>
    </source>
</evidence>
<dbReference type="GO" id="GO:0022857">
    <property type="term" value="F:transmembrane transporter activity"/>
    <property type="evidence" value="ECO:0007669"/>
    <property type="project" value="InterPro"/>
</dbReference>
<dbReference type="OrthoDB" id="138827at2"/>
<dbReference type="PANTHER" id="PTHR42770:SF7">
    <property type="entry name" value="MEMBRANE PROTEIN"/>
    <property type="match status" value="1"/>
</dbReference>
<evidence type="ECO:0000256" key="2">
    <source>
        <dbReference type="ARBA" id="ARBA00022475"/>
    </source>
</evidence>
<proteinExistence type="predicted"/>
<protein>
    <submittedName>
        <fullName evidence="8">Amino acid transporter</fullName>
    </submittedName>
</protein>
<comment type="caution">
    <text evidence="8">The sequence shown here is derived from an EMBL/GenBank/DDBJ whole genome shotgun (WGS) entry which is preliminary data.</text>
</comment>
<evidence type="ECO:0000256" key="1">
    <source>
        <dbReference type="ARBA" id="ARBA00004651"/>
    </source>
</evidence>
<dbReference type="GO" id="GO:0005886">
    <property type="term" value="C:plasma membrane"/>
    <property type="evidence" value="ECO:0007669"/>
    <property type="project" value="UniProtKB-SubCell"/>
</dbReference>
<comment type="subcellular location">
    <subcellularLocation>
        <location evidence="1">Cell membrane</location>
        <topology evidence="1">Multi-pass membrane protein</topology>
    </subcellularLocation>
</comment>
<feature type="transmembrane region" description="Helical" evidence="7">
    <location>
        <begin position="97"/>
        <end position="118"/>
    </location>
</feature>
<sequence length="523" mass="55891">MTDHRTTPVTGGPAKLKPNAIGFFDALVIGLASTSPAYTIAAIIGGLVLYTGVHAPGIMLASFIPMLLIASAFYYLNTVDQDCGTTFSWVTRAMGPWFGWIGGWAIAMTGVLIVGSLAEVGVRYSLLTVGLEDLAYDPVAIRVLTVLLIIVMTAICVWGTEISARLQNVLIVFQIVSLLVFAVVALTQVFTNTSAFDSITPSWEWLNPFGGGWEGVTAGLLLGVFAYWGWESAVNLTEETTNSSQSPGKAAIWSTIVLLVTYLSVTIAVVALAGDAFLAETADEEDAIFQVLATDTMGPWAWVVMLSVATSAIASTQTTIIPASRTGLSMARRGALPKMFGHIHPRFRTPDVSTWWVAGIASAYYLVVGLLSETALWDTLTALGLLIAFYYALTGIACAIYFRKRLTKSVKSFVLIGVGPVLGSLLLIWLLISAIIDYGNPENAYTETPWFGVGPPLVIGIGIFATGVVLMIIWYFRDRRYWEERPSTAEQPIVRIDTTSVGTGSVGRGAVGSGAAGSGETKP</sequence>
<feature type="transmembrane region" description="Helical" evidence="7">
    <location>
        <begin position="456"/>
        <end position="476"/>
    </location>
</feature>
<evidence type="ECO:0000313" key="9">
    <source>
        <dbReference type="Proteomes" id="UP000275456"/>
    </source>
</evidence>
<feature type="transmembrane region" description="Helical" evidence="7">
    <location>
        <begin position="383"/>
        <end position="402"/>
    </location>
</feature>
<dbReference type="Pfam" id="PF13520">
    <property type="entry name" value="AA_permease_2"/>
    <property type="match status" value="1"/>
</dbReference>
<organism evidence="8 9">
    <name type="scientific">Agrococcus jenensis</name>
    <dbReference type="NCBI Taxonomy" id="46353"/>
    <lineage>
        <taxon>Bacteria</taxon>
        <taxon>Bacillati</taxon>
        <taxon>Actinomycetota</taxon>
        <taxon>Actinomycetes</taxon>
        <taxon>Micrococcales</taxon>
        <taxon>Microbacteriaceae</taxon>
        <taxon>Agrococcus</taxon>
    </lineage>
</organism>
<feature type="compositionally biased region" description="Gly residues" evidence="6">
    <location>
        <begin position="504"/>
        <end position="517"/>
    </location>
</feature>
<keyword evidence="4 7" id="KW-1133">Transmembrane helix</keyword>
<dbReference type="Gene3D" id="1.20.1740.10">
    <property type="entry name" value="Amino acid/polyamine transporter I"/>
    <property type="match status" value="1"/>
</dbReference>
<feature type="transmembrane region" description="Helical" evidence="7">
    <location>
        <begin position="251"/>
        <end position="273"/>
    </location>
</feature>
<dbReference type="AlphaFoldDB" id="A0A3N2ANS9"/>
<name>A0A3N2ANS9_9MICO</name>
<keyword evidence="9" id="KW-1185">Reference proteome</keyword>
<dbReference type="EMBL" id="RKHJ01000001">
    <property type="protein sequence ID" value="ROR64703.1"/>
    <property type="molecule type" value="Genomic_DNA"/>
</dbReference>
<evidence type="ECO:0000256" key="3">
    <source>
        <dbReference type="ARBA" id="ARBA00022692"/>
    </source>
</evidence>
<accession>A0A3N2ANS9</accession>
<gene>
    <name evidence="8" type="ORF">EDD26_0049</name>
</gene>
<keyword evidence="3 7" id="KW-0812">Transmembrane</keyword>
<feature type="transmembrane region" description="Helical" evidence="7">
    <location>
        <begin position="211"/>
        <end position="230"/>
    </location>
</feature>
<feature type="transmembrane region" description="Helical" evidence="7">
    <location>
        <begin position="138"/>
        <end position="158"/>
    </location>
</feature>
<feature type="transmembrane region" description="Helical" evidence="7">
    <location>
        <begin position="21"/>
        <end position="50"/>
    </location>
</feature>
<feature type="transmembrane region" description="Helical" evidence="7">
    <location>
        <begin position="352"/>
        <end position="371"/>
    </location>
</feature>
<dbReference type="InterPro" id="IPR002293">
    <property type="entry name" value="AA/rel_permease1"/>
</dbReference>
<feature type="region of interest" description="Disordered" evidence="6">
    <location>
        <begin position="500"/>
        <end position="523"/>
    </location>
</feature>
<feature type="transmembrane region" description="Helical" evidence="7">
    <location>
        <begin position="170"/>
        <end position="191"/>
    </location>
</feature>
<dbReference type="Proteomes" id="UP000275456">
    <property type="component" value="Unassembled WGS sequence"/>
</dbReference>
<evidence type="ECO:0000256" key="7">
    <source>
        <dbReference type="SAM" id="Phobius"/>
    </source>
</evidence>
<feature type="transmembrane region" description="Helical" evidence="7">
    <location>
        <begin position="56"/>
        <end position="76"/>
    </location>
</feature>
<dbReference type="PIRSF" id="PIRSF006060">
    <property type="entry name" value="AA_transporter"/>
    <property type="match status" value="1"/>
</dbReference>